<dbReference type="Gene3D" id="2.40.50.90">
    <property type="match status" value="1"/>
</dbReference>
<organism evidence="6 7">
    <name type="scientific">Halopseudomonas sabulinigri</name>
    <dbReference type="NCBI Taxonomy" id="472181"/>
    <lineage>
        <taxon>Bacteria</taxon>
        <taxon>Pseudomonadati</taxon>
        <taxon>Pseudomonadota</taxon>
        <taxon>Gammaproteobacteria</taxon>
        <taxon>Pseudomonadales</taxon>
        <taxon>Pseudomonadaceae</taxon>
        <taxon>Halopseudomonas</taxon>
    </lineage>
</organism>
<keyword evidence="1" id="KW-0540">Nuclease</keyword>
<dbReference type="PANTHER" id="PTHR12302:SF3">
    <property type="entry name" value="SERINE_THREONINE-PROTEIN KINASE 31"/>
    <property type="match status" value="1"/>
</dbReference>
<evidence type="ECO:0000256" key="1">
    <source>
        <dbReference type="ARBA" id="ARBA00022722"/>
    </source>
</evidence>
<dbReference type="AlphaFoldDB" id="A0A1H1V2B0"/>
<feature type="chain" id="PRO_5009262833" evidence="4">
    <location>
        <begin position="30"/>
        <end position="270"/>
    </location>
</feature>
<dbReference type="GO" id="GO:0004519">
    <property type="term" value="F:endonuclease activity"/>
    <property type="evidence" value="ECO:0007669"/>
    <property type="project" value="UniProtKB-KW"/>
</dbReference>
<proteinExistence type="predicted"/>
<evidence type="ECO:0000256" key="3">
    <source>
        <dbReference type="ARBA" id="ARBA00022801"/>
    </source>
</evidence>
<keyword evidence="4" id="KW-0732">Signal</keyword>
<feature type="signal peptide" evidence="4">
    <location>
        <begin position="1"/>
        <end position="29"/>
    </location>
</feature>
<sequence>MALSNRRKALQWSAFFVAWMLALPSQAQARDELCAMPSGAQPVVSQRVTDGDTLRLQDGRRVRLIGINAPELGRNGKPSEPYAQAAKRALQALVDGQPLQLVTGDEATDRYGRTLGYLFDQRGENLEAQLLAQGMGYAVAIPPNLALINCHVAAEQAARDARLGLWQAPPVVAVDTLRRGGFQLVQGKVSAVNTAGTTLWVDLDGPLTLRFTAADRALFSVWPDDSWVGRRLELRGWLLDRQNWGGQRPGFRRFMLNVRHPSQIRRLPAE</sequence>
<gene>
    <name evidence="6" type="ORF">SAMN05216271_2735</name>
</gene>
<dbReference type="Pfam" id="PF00565">
    <property type="entry name" value="SNase"/>
    <property type="match status" value="1"/>
</dbReference>
<feature type="domain" description="TNase-like" evidence="5">
    <location>
        <begin position="39"/>
        <end position="168"/>
    </location>
</feature>
<evidence type="ECO:0000313" key="7">
    <source>
        <dbReference type="Proteomes" id="UP000243413"/>
    </source>
</evidence>
<dbReference type="PANTHER" id="PTHR12302">
    <property type="entry name" value="EBNA2 BINDING PROTEIN P100"/>
    <property type="match status" value="1"/>
</dbReference>
<dbReference type="STRING" id="472181.SAMN05216271_2735"/>
<keyword evidence="2 6" id="KW-0255">Endonuclease</keyword>
<dbReference type="InterPro" id="IPR016071">
    <property type="entry name" value="Staphylococal_nuclease_OB-fold"/>
</dbReference>
<dbReference type="GO" id="GO:0016787">
    <property type="term" value="F:hydrolase activity"/>
    <property type="evidence" value="ECO:0007669"/>
    <property type="project" value="UniProtKB-KW"/>
</dbReference>
<dbReference type="EMBL" id="LT629763">
    <property type="protein sequence ID" value="SDS78835.1"/>
    <property type="molecule type" value="Genomic_DNA"/>
</dbReference>
<keyword evidence="3" id="KW-0378">Hydrolase</keyword>
<dbReference type="Proteomes" id="UP000243413">
    <property type="component" value="Chromosome I"/>
</dbReference>
<dbReference type="SMART" id="SM00318">
    <property type="entry name" value="SNc"/>
    <property type="match status" value="1"/>
</dbReference>
<name>A0A1H1V2B0_9GAMM</name>
<evidence type="ECO:0000256" key="4">
    <source>
        <dbReference type="SAM" id="SignalP"/>
    </source>
</evidence>
<reference evidence="7" key="1">
    <citation type="submission" date="2016-10" db="EMBL/GenBank/DDBJ databases">
        <authorList>
            <person name="Varghese N."/>
            <person name="Submissions S."/>
        </authorList>
    </citation>
    <scope>NUCLEOTIDE SEQUENCE [LARGE SCALE GENOMIC DNA]</scope>
    <source>
        <strain evidence="7">JCM 14963</strain>
    </source>
</reference>
<protein>
    <submittedName>
        <fullName evidence="6">Endonuclease YncB, thermonuclease family</fullName>
    </submittedName>
</protein>
<dbReference type="PROSITE" id="PS50830">
    <property type="entry name" value="TNASE_3"/>
    <property type="match status" value="1"/>
</dbReference>
<dbReference type="SUPFAM" id="SSF50199">
    <property type="entry name" value="Staphylococcal nuclease"/>
    <property type="match status" value="1"/>
</dbReference>
<evidence type="ECO:0000313" key="6">
    <source>
        <dbReference type="EMBL" id="SDS78835.1"/>
    </source>
</evidence>
<evidence type="ECO:0000259" key="5">
    <source>
        <dbReference type="PROSITE" id="PS50830"/>
    </source>
</evidence>
<accession>A0A1H1V2B0</accession>
<dbReference type="InterPro" id="IPR035437">
    <property type="entry name" value="SNase_OB-fold_sf"/>
</dbReference>
<evidence type="ECO:0000256" key="2">
    <source>
        <dbReference type="ARBA" id="ARBA00022759"/>
    </source>
</evidence>